<keyword evidence="4 7" id="KW-0812">Transmembrane</keyword>
<evidence type="ECO:0008006" key="10">
    <source>
        <dbReference type="Google" id="ProtNLM"/>
    </source>
</evidence>
<dbReference type="PANTHER" id="PTHR14233">
    <property type="entry name" value="DUF914-RELATED"/>
    <property type="match status" value="1"/>
</dbReference>
<evidence type="ECO:0000256" key="7">
    <source>
        <dbReference type="SAM" id="Phobius"/>
    </source>
</evidence>
<evidence type="ECO:0000256" key="1">
    <source>
        <dbReference type="ARBA" id="ARBA00004141"/>
    </source>
</evidence>
<comment type="subcellular location">
    <subcellularLocation>
        <location evidence="1">Membrane</location>
        <topology evidence="1">Multi-pass membrane protein</topology>
    </subcellularLocation>
</comment>
<dbReference type="Proteomes" id="UP000006352">
    <property type="component" value="Unassembled WGS sequence"/>
</dbReference>
<dbReference type="STRING" id="599839.J4GI67"/>
<organism evidence="8 9">
    <name type="scientific">Fibroporia radiculosa</name>
    <dbReference type="NCBI Taxonomy" id="599839"/>
    <lineage>
        <taxon>Eukaryota</taxon>
        <taxon>Fungi</taxon>
        <taxon>Dikarya</taxon>
        <taxon>Basidiomycota</taxon>
        <taxon>Agaricomycotina</taxon>
        <taxon>Agaricomycetes</taxon>
        <taxon>Polyporales</taxon>
        <taxon>Fibroporiaceae</taxon>
        <taxon>Fibroporia</taxon>
    </lineage>
</organism>
<evidence type="ECO:0000313" key="8">
    <source>
        <dbReference type="EMBL" id="CCL98615.1"/>
    </source>
</evidence>
<dbReference type="EMBL" id="HE796892">
    <property type="protein sequence ID" value="CCL98615.1"/>
    <property type="molecule type" value="Genomic_DNA"/>
</dbReference>
<dbReference type="GO" id="GO:0022857">
    <property type="term" value="F:transmembrane transporter activity"/>
    <property type="evidence" value="ECO:0007669"/>
    <property type="project" value="InterPro"/>
</dbReference>
<keyword evidence="9" id="KW-1185">Reference proteome</keyword>
<sequence>MSAVEVLEPSLSLSRTNSKKDFAEDALDAPPVLDSQEPAPAISSRPPLDYSSASALVASLWHRFESLWTKRFVLSLLAGQLVSLCITCTNVTTTELVDRNWSLPTTQTWFLYFSIFIVYTPYTIYQYGFKGWLKMIYKDGWRYIILGACDVEGNFLAVKAYNYTTLLSCELLDAWAIPSCIFFSWVYMRPKYKWSQVLGVLVCIGGLGMLVASDELTDKDWHALSRAKGDAFMIVGATLYGFTNATEEFFVRQSPLYEVVGQLGMWGMIINGIQAAGLEHKQIREANWDGKNIGILVAYTASMFILYTVAPMLYRMASSAYYNLSILSSDFYGLLFGLFLFHYQPYWLYFPAFAVVIVGLIIYFWSSPPEAQGKIEPRAPKYVEKRGDPLHFVAGQV</sequence>
<feature type="transmembrane region" description="Helical" evidence="7">
    <location>
        <begin position="109"/>
        <end position="128"/>
    </location>
</feature>
<evidence type="ECO:0000256" key="4">
    <source>
        <dbReference type="ARBA" id="ARBA00022692"/>
    </source>
</evidence>
<gene>
    <name evidence="8" type="ORF">FIBRA_00617</name>
</gene>
<feature type="transmembrane region" description="Helical" evidence="7">
    <location>
        <begin position="72"/>
        <end position="93"/>
    </location>
</feature>
<dbReference type="PANTHER" id="PTHR14233:SF4">
    <property type="entry name" value="SOLUTE CARRIER FAMILY 35 MEMBER F2"/>
    <property type="match status" value="1"/>
</dbReference>
<name>J4GI67_9APHY</name>
<evidence type="ECO:0000256" key="2">
    <source>
        <dbReference type="ARBA" id="ARBA00007863"/>
    </source>
</evidence>
<evidence type="ECO:0000256" key="6">
    <source>
        <dbReference type="ARBA" id="ARBA00023136"/>
    </source>
</evidence>
<reference evidence="8 9" key="1">
    <citation type="journal article" date="2012" name="Appl. Environ. Microbiol.">
        <title>Short-read sequencing for genomic analysis of the brown rot fungus Fibroporia radiculosa.</title>
        <authorList>
            <person name="Tang J.D."/>
            <person name="Perkins A.D."/>
            <person name="Sonstegard T.S."/>
            <person name="Schroeder S.G."/>
            <person name="Burgess S.C."/>
            <person name="Diehl S.V."/>
        </authorList>
    </citation>
    <scope>NUCLEOTIDE SEQUENCE [LARGE SCALE GENOMIC DNA]</scope>
    <source>
        <strain evidence="8 9">TFFH 294</strain>
    </source>
</reference>
<evidence type="ECO:0000256" key="5">
    <source>
        <dbReference type="ARBA" id="ARBA00022989"/>
    </source>
</evidence>
<keyword evidence="5 7" id="KW-1133">Transmembrane helix</keyword>
<evidence type="ECO:0000313" key="9">
    <source>
        <dbReference type="Proteomes" id="UP000006352"/>
    </source>
</evidence>
<feature type="transmembrane region" description="Helical" evidence="7">
    <location>
        <begin position="347"/>
        <end position="365"/>
    </location>
</feature>
<dbReference type="RefSeq" id="XP_012177898.1">
    <property type="nucleotide sequence ID" value="XM_012322508.1"/>
</dbReference>
<keyword evidence="6 7" id="KW-0472">Membrane</keyword>
<dbReference type="InParanoid" id="J4GI67"/>
<dbReference type="HOGENOM" id="CLU_039639_3_1_1"/>
<dbReference type="AlphaFoldDB" id="J4GI67"/>
<comment type="similarity">
    <text evidence="2">Belongs to the SLC35F solute transporter family.</text>
</comment>
<feature type="transmembrane region" description="Helical" evidence="7">
    <location>
        <begin position="194"/>
        <end position="212"/>
    </location>
</feature>
<dbReference type="OrthoDB" id="429955at2759"/>
<dbReference type="InterPro" id="IPR009262">
    <property type="entry name" value="SLC35_F1/F2/F6"/>
</dbReference>
<proteinExistence type="inferred from homology"/>
<dbReference type="FunCoup" id="J4GI67">
    <property type="interactions" value="119"/>
</dbReference>
<keyword evidence="3" id="KW-0813">Transport</keyword>
<feature type="transmembrane region" description="Helical" evidence="7">
    <location>
        <begin position="321"/>
        <end position="341"/>
    </location>
</feature>
<evidence type="ECO:0000256" key="3">
    <source>
        <dbReference type="ARBA" id="ARBA00022448"/>
    </source>
</evidence>
<protein>
    <recommendedName>
        <fullName evidence="10">DUF914-domain-containing protein</fullName>
    </recommendedName>
</protein>
<dbReference type="GeneID" id="24093526"/>
<dbReference type="Pfam" id="PF06027">
    <property type="entry name" value="SLC35F"/>
    <property type="match status" value="1"/>
</dbReference>
<dbReference type="InterPro" id="IPR052221">
    <property type="entry name" value="SLC35F_Transporter"/>
</dbReference>
<accession>J4GI67</accession>
<feature type="transmembrane region" description="Helical" evidence="7">
    <location>
        <begin position="293"/>
        <end position="314"/>
    </location>
</feature>
<dbReference type="GO" id="GO:0016020">
    <property type="term" value="C:membrane"/>
    <property type="evidence" value="ECO:0007669"/>
    <property type="project" value="UniProtKB-SubCell"/>
</dbReference>